<dbReference type="Gene3D" id="3.40.50.1820">
    <property type="entry name" value="alpha/beta hydrolase"/>
    <property type="match status" value="1"/>
</dbReference>
<dbReference type="InterPro" id="IPR029058">
    <property type="entry name" value="AB_hydrolase_fold"/>
</dbReference>
<name>A0A4U8W4Y0_9NOCA</name>
<evidence type="ECO:0000313" key="2">
    <source>
        <dbReference type="EMBL" id="VFB00020.1"/>
    </source>
</evidence>
<reference evidence="2 3" key="1">
    <citation type="submission" date="2019-02" db="EMBL/GenBank/DDBJ databases">
        <authorList>
            <consortium name="Pathogen Informatics"/>
        </authorList>
    </citation>
    <scope>NUCLEOTIDE SEQUENCE [LARGE SCALE GENOMIC DNA]</scope>
    <source>
        <strain evidence="2 3">3012STDY6756504</strain>
    </source>
</reference>
<dbReference type="PANTHER" id="PTHR43433:SF1">
    <property type="entry name" value="BLL5160 PROTEIN"/>
    <property type="match status" value="1"/>
</dbReference>
<dbReference type="Proteomes" id="UP000290439">
    <property type="component" value="Chromosome"/>
</dbReference>
<organism evidence="2 3">
    <name type="scientific">Nocardia cyriacigeorgica</name>
    <dbReference type="NCBI Taxonomy" id="135487"/>
    <lineage>
        <taxon>Bacteria</taxon>
        <taxon>Bacillati</taxon>
        <taxon>Actinomycetota</taxon>
        <taxon>Actinomycetes</taxon>
        <taxon>Mycobacteriales</taxon>
        <taxon>Nocardiaceae</taxon>
        <taxon>Nocardia</taxon>
    </lineage>
</organism>
<gene>
    <name evidence="2" type="primary">cpo_5</name>
    <name evidence="2" type="ORF">NCTC10797_03811</name>
</gene>
<dbReference type="Pfam" id="PF12697">
    <property type="entry name" value="Abhydrolase_6"/>
    <property type="match status" value="1"/>
</dbReference>
<evidence type="ECO:0000259" key="1">
    <source>
        <dbReference type="Pfam" id="PF12697"/>
    </source>
</evidence>
<dbReference type="InterPro" id="IPR050471">
    <property type="entry name" value="AB_hydrolase"/>
</dbReference>
<dbReference type="InterPro" id="IPR000073">
    <property type="entry name" value="AB_hydrolase_1"/>
</dbReference>
<dbReference type="SUPFAM" id="SSF53474">
    <property type="entry name" value="alpha/beta-Hydrolases"/>
    <property type="match status" value="1"/>
</dbReference>
<protein>
    <submittedName>
        <fullName evidence="2">Non-heme chloroperoxidase</fullName>
        <ecNumber evidence="2">1.11.1.10</ecNumber>
    </submittedName>
</protein>
<keyword evidence="2" id="KW-0575">Peroxidase</keyword>
<dbReference type="AlphaFoldDB" id="A0A4U8W4Y0"/>
<dbReference type="RefSeq" id="WP_130918022.1">
    <property type="nucleotide sequence ID" value="NZ_JADLQM010000001.1"/>
</dbReference>
<dbReference type="EMBL" id="LR215973">
    <property type="protein sequence ID" value="VFB00020.1"/>
    <property type="molecule type" value="Genomic_DNA"/>
</dbReference>
<accession>A0A4U8W4Y0</accession>
<feature type="domain" description="AB hydrolase-1" evidence="1">
    <location>
        <begin position="70"/>
        <end position="329"/>
    </location>
</feature>
<keyword evidence="2" id="KW-0560">Oxidoreductase</keyword>
<evidence type="ECO:0000313" key="3">
    <source>
        <dbReference type="Proteomes" id="UP000290439"/>
    </source>
</evidence>
<dbReference type="EC" id="1.11.1.10" evidence="2"/>
<sequence length="346" mass="37591">MRAMLPTALANLPTQLRGLLDVHRANLRSRTYQNAALNPPTVPHEVIPVTTPDGVKLRVHAYGPADGDVIVLVHGWTCAIEYWYPQINAFAGEYRVIAYDQRGHGESELGTSSLDCDLLADDLCAVLDAALRPGQRAVLVGHSLGGMTLQAWAGKHPDRVTAQAEAVLLSNTGPHSLVAETTVVPPFNKPLPWLGGRIIPLPFWFGRLGLGTPIVFPPIAPVRWVFARQIMTLAAPRELVDFSMAVVRSCPASVRAKFGFLLADMHLGESARNLVVPTTLLAGEFDDMTPPVHSEQLAEILAEVGSLVRYEVLPTGHLGNVEAYERFNEELGRVLDSVYQPVEAVG</sequence>
<dbReference type="PANTHER" id="PTHR43433">
    <property type="entry name" value="HYDROLASE, ALPHA/BETA FOLD FAMILY PROTEIN"/>
    <property type="match status" value="1"/>
</dbReference>
<dbReference type="PRINTS" id="PR00111">
    <property type="entry name" value="ABHYDROLASE"/>
</dbReference>
<proteinExistence type="predicted"/>
<dbReference type="GO" id="GO:0016691">
    <property type="term" value="F:chloride peroxidase activity"/>
    <property type="evidence" value="ECO:0007669"/>
    <property type="project" value="UniProtKB-EC"/>
</dbReference>